<evidence type="ECO:0000313" key="3">
    <source>
        <dbReference type="Proteomes" id="UP000319263"/>
    </source>
</evidence>
<dbReference type="AlphaFoldDB" id="A0A516PXL8"/>
<reference evidence="2 3" key="1">
    <citation type="submission" date="2019-07" db="EMBL/GenBank/DDBJ databases">
        <title>Microlunatus dokdonensis sp. nov. isolated from the rhizospheric soil of the wild plant Elymus tsukushiensis.</title>
        <authorList>
            <person name="Ghim S.-Y."/>
            <person name="Hwang Y.-J."/>
            <person name="Son J.-S."/>
            <person name="Shin J.-H."/>
        </authorList>
    </citation>
    <scope>NUCLEOTIDE SEQUENCE [LARGE SCALE GENOMIC DNA]</scope>
    <source>
        <strain evidence="2 3">KUDC0627</strain>
    </source>
</reference>
<feature type="domain" description="Glycoside hydrolase 123 catalytic" evidence="1">
    <location>
        <begin position="180"/>
        <end position="509"/>
    </location>
</feature>
<dbReference type="KEGG" id="mik:FOE78_08355"/>
<dbReference type="InterPro" id="IPR025150">
    <property type="entry name" value="GH123_cat"/>
</dbReference>
<dbReference type="EMBL" id="CP041692">
    <property type="protein sequence ID" value="QDP95906.1"/>
    <property type="molecule type" value="Genomic_DNA"/>
</dbReference>
<gene>
    <name evidence="2" type="ORF">FOE78_08355</name>
</gene>
<accession>A0A516PXL8</accession>
<dbReference type="Gene3D" id="3.20.20.80">
    <property type="entry name" value="Glycosidases"/>
    <property type="match status" value="1"/>
</dbReference>
<evidence type="ECO:0000259" key="1">
    <source>
        <dbReference type="Pfam" id="PF13320"/>
    </source>
</evidence>
<dbReference type="Pfam" id="PF13320">
    <property type="entry name" value="GH123_cat"/>
    <property type="match status" value="1"/>
</dbReference>
<name>A0A516PXL8_9ACTN</name>
<dbReference type="RefSeq" id="WP_143985872.1">
    <property type="nucleotide sequence ID" value="NZ_CP041692.1"/>
</dbReference>
<evidence type="ECO:0000313" key="2">
    <source>
        <dbReference type="EMBL" id="QDP95906.1"/>
    </source>
</evidence>
<proteinExistence type="predicted"/>
<keyword evidence="3" id="KW-1185">Reference proteome</keyword>
<protein>
    <submittedName>
        <fullName evidence="2">DUF4091 domain-containing protein</fullName>
    </submittedName>
</protein>
<dbReference type="Proteomes" id="UP000319263">
    <property type="component" value="Chromosome"/>
</dbReference>
<dbReference type="OrthoDB" id="197680at2"/>
<sequence>MSSSWKFVLTDALETVLPTVEPRPIDRALSRSVFLGEDHSFQLAVQPPAKARASSDPIKINIAGSAAPYTKVYAVDLVPATLPAFPDHDENYLVDSPGLYPDPLRRLPDGRVEPLVGHWKSTWFDIRVDPSARLDGTTTELELQITVDHGRTGERLYADRVAVTVVNQELPPLDIVNTQWLHTDCLLDYYGGTAYDEDHWRALDAFVASAARMGINGLLTPIWTPPLDTAVGTRRTPVQLVGIRRTGDHYDFDFSRLERWLKLFAAYGIQYVELAHLFTQWGARATPAIDAEVDGKLQQIFGWDVPATDPAYRSFLQQFLPALQQVLRDHWDPSKVIFHISDEPSRDHLESYRAARAVVEDLLQGWLVADALSDYDFYTQGVVRQPVVATNHAEPFLAGGVDPLWLYYCVSQNKIVANRFIAMPPARHRVIGQQLFALGARGFLHWGFNFYNAVHSRSHLDPWKDTCADGSFPAGDPFIVYPGPDRTVVESTRHRVAAQAINDHRALQLVRDRFGPDAAIKIINPDGDLSLTNYPTDPAHLLRVREELNSLLRKA</sequence>
<organism evidence="2 3">
    <name type="scientific">Microlunatus elymi</name>
    <dbReference type="NCBI Taxonomy" id="2596828"/>
    <lineage>
        <taxon>Bacteria</taxon>
        <taxon>Bacillati</taxon>
        <taxon>Actinomycetota</taxon>
        <taxon>Actinomycetes</taxon>
        <taxon>Propionibacteriales</taxon>
        <taxon>Propionibacteriaceae</taxon>
        <taxon>Microlunatus</taxon>
    </lineage>
</organism>